<sequence length="171" mass="19608">MFSNVLSRVLSALLKHMRSYIVFPQVEDLPTVKGDFYALGHIPNIIGATDGTRVAFVPRRNEQVYRKRKSYHLMNVQMVYLADKYISHVNAKYPGSVHDPYILRNSSIPYVMGRLQRHRVWLIGEAKVPFLQEDGPDGGLVAAVEPVDSEEEEAEEEDIDNLNNIIMQYFQ</sequence>
<evidence type="ECO:0000313" key="4">
    <source>
        <dbReference type="EMBL" id="KAJ1129409.1"/>
    </source>
</evidence>
<accession>A0AAV7PR82</accession>
<dbReference type="Pfam" id="PF13359">
    <property type="entry name" value="DDE_Tnp_4"/>
    <property type="match status" value="1"/>
</dbReference>
<keyword evidence="5" id="KW-1185">Reference proteome</keyword>
<dbReference type="Proteomes" id="UP001066276">
    <property type="component" value="Chromosome 7"/>
</dbReference>
<dbReference type="GO" id="GO:0046872">
    <property type="term" value="F:metal ion binding"/>
    <property type="evidence" value="ECO:0007669"/>
    <property type="project" value="UniProtKB-KW"/>
</dbReference>
<reference evidence="4" key="1">
    <citation type="journal article" date="2022" name="bioRxiv">
        <title>Sequencing and chromosome-scale assembly of the giantPleurodeles waltlgenome.</title>
        <authorList>
            <person name="Brown T."/>
            <person name="Elewa A."/>
            <person name="Iarovenko S."/>
            <person name="Subramanian E."/>
            <person name="Araus A.J."/>
            <person name="Petzold A."/>
            <person name="Susuki M."/>
            <person name="Suzuki K.-i.T."/>
            <person name="Hayashi T."/>
            <person name="Toyoda A."/>
            <person name="Oliveira C."/>
            <person name="Osipova E."/>
            <person name="Leigh N.D."/>
            <person name="Simon A."/>
            <person name="Yun M.H."/>
        </authorList>
    </citation>
    <scope>NUCLEOTIDE SEQUENCE</scope>
    <source>
        <strain evidence="4">20211129_DDA</strain>
        <tissue evidence="4">Liver</tissue>
    </source>
</reference>
<organism evidence="4 5">
    <name type="scientific">Pleurodeles waltl</name>
    <name type="common">Iberian ribbed newt</name>
    <dbReference type="NCBI Taxonomy" id="8319"/>
    <lineage>
        <taxon>Eukaryota</taxon>
        <taxon>Metazoa</taxon>
        <taxon>Chordata</taxon>
        <taxon>Craniata</taxon>
        <taxon>Vertebrata</taxon>
        <taxon>Euteleostomi</taxon>
        <taxon>Amphibia</taxon>
        <taxon>Batrachia</taxon>
        <taxon>Caudata</taxon>
        <taxon>Salamandroidea</taxon>
        <taxon>Salamandridae</taxon>
        <taxon>Pleurodelinae</taxon>
        <taxon>Pleurodeles</taxon>
    </lineage>
</organism>
<proteinExistence type="predicted"/>
<comment type="cofactor">
    <cofactor evidence="1">
        <name>a divalent metal cation</name>
        <dbReference type="ChEBI" id="CHEBI:60240"/>
    </cofactor>
</comment>
<dbReference type="InterPro" id="IPR027806">
    <property type="entry name" value="HARBI1_dom"/>
</dbReference>
<evidence type="ECO:0000313" key="5">
    <source>
        <dbReference type="Proteomes" id="UP001066276"/>
    </source>
</evidence>
<evidence type="ECO:0000259" key="3">
    <source>
        <dbReference type="Pfam" id="PF13359"/>
    </source>
</evidence>
<feature type="domain" description="DDE Tnp4" evidence="3">
    <location>
        <begin position="50"/>
        <end position="108"/>
    </location>
</feature>
<gene>
    <name evidence="4" type="ORF">NDU88_007779</name>
</gene>
<dbReference type="AlphaFoldDB" id="A0AAV7PR82"/>
<protein>
    <recommendedName>
        <fullName evidence="3">DDE Tnp4 domain-containing protein</fullName>
    </recommendedName>
</protein>
<comment type="caution">
    <text evidence="4">The sequence shown here is derived from an EMBL/GenBank/DDBJ whole genome shotgun (WGS) entry which is preliminary data.</text>
</comment>
<name>A0AAV7PR82_PLEWA</name>
<evidence type="ECO:0000256" key="2">
    <source>
        <dbReference type="ARBA" id="ARBA00022723"/>
    </source>
</evidence>
<keyword evidence="2" id="KW-0479">Metal-binding</keyword>
<dbReference type="EMBL" id="JANPWB010000011">
    <property type="protein sequence ID" value="KAJ1129409.1"/>
    <property type="molecule type" value="Genomic_DNA"/>
</dbReference>
<evidence type="ECO:0000256" key="1">
    <source>
        <dbReference type="ARBA" id="ARBA00001968"/>
    </source>
</evidence>